<dbReference type="EMBL" id="AGUE01000118">
    <property type="protein sequence ID" value="EHK99372.1"/>
    <property type="molecule type" value="Genomic_DNA"/>
</dbReference>
<accession>H0EQ33</accession>
<dbReference type="Proteomes" id="UP000005446">
    <property type="component" value="Unassembled WGS sequence"/>
</dbReference>
<dbReference type="InParanoid" id="H0EQ33"/>
<reference evidence="1 2" key="1">
    <citation type="journal article" date="2012" name="Eukaryot. Cell">
        <title>Genome sequence of the fungus Glarea lozoyensis: the first genome sequence of a species from the Helotiaceae family.</title>
        <authorList>
            <person name="Youssar L."/>
            <person name="Gruening B.A."/>
            <person name="Erxleben A."/>
            <person name="Guenther S."/>
            <person name="Huettel W."/>
        </authorList>
    </citation>
    <scope>NUCLEOTIDE SEQUENCE [LARGE SCALE GENOMIC DNA]</scope>
    <source>
        <strain evidence="2">ATCC 74030 / MF5533</strain>
    </source>
</reference>
<dbReference type="HOGENOM" id="CLU_3175495_0_0_1"/>
<protein>
    <submittedName>
        <fullName evidence="1">Uncharacterized protein</fullName>
    </submittedName>
</protein>
<comment type="caution">
    <text evidence="1">The sequence shown here is derived from an EMBL/GenBank/DDBJ whole genome shotgun (WGS) entry which is preliminary data.</text>
</comment>
<keyword evidence="2" id="KW-1185">Reference proteome</keyword>
<name>H0EQ33_GLAL7</name>
<evidence type="ECO:0000313" key="1">
    <source>
        <dbReference type="EMBL" id="EHK99372.1"/>
    </source>
</evidence>
<dbReference type="OrthoDB" id="185373at2759"/>
<dbReference type="AlphaFoldDB" id="H0EQ33"/>
<gene>
    <name evidence="1" type="ORF">M7I_4776</name>
</gene>
<organism evidence="1 2">
    <name type="scientific">Glarea lozoyensis (strain ATCC 74030 / MF5533)</name>
    <dbReference type="NCBI Taxonomy" id="1104152"/>
    <lineage>
        <taxon>Eukaryota</taxon>
        <taxon>Fungi</taxon>
        <taxon>Dikarya</taxon>
        <taxon>Ascomycota</taxon>
        <taxon>Pezizomycotina</taxon>
        <taxon>Leotiomycetes</taxon>
        <taxon>Helotiales</taxon>
        <taxon>Helotiaceae</taxon>
        <taxon>Glarea</taxon>
    </lineage>
</organism>
<evidence type="ECO:0000313" key="2">
    <source>
        <dbReference type="Proteomes" id="UP000005446"/>
    </source>
</evidence>
<proteinExistence type="predicted"/>
<sequence length="47" mass="5093">MKNGKIKPDLDCYNSYMACVSFLEISHLAGGTYPQRTSKAIVLASAV</sequence>